<evidence type="ECO:0000256" key="1">
    <source>
        <dbReference type="ARBA" id="ARBA00008814"/>
    </source>
</evidence>
<evidence type="ECO:0000259" key="3">
    <source>
        <dbReference type="PROSITE" id="PS50983"/>
    </source>
</evidence>
<dbReference type="KEGG" id="piv:NCTC13079_00277"/>
<evidence type="ECO:0000313" key="5">
    <source>
        <dbReference type="Proteomes" id="UP000269544"/>
    </source>
</evidence>
<dbReference type="SUPFAM" id="SSF53807">
    <property type="entry name" value="Helical backbone' metal receptor"/>
    <property type="match status" value="1"/>
</dbReference>
<dbReference type="EMBL" id="LR134523">
    <property type="protein sequence ID" value="VEJ34693.1"/>
    <property type="molecule type" value="Genomic_DNA"/>
</dbReference>
<feature type="signal peptide" evidence="2">
    <location>
        <begin position="1"/>
        <end position="22"/>
    </location>
</feature>
<feature type="domain" description="Fe/B12 periplasmic-binding" evidence="3">
    <location>
        <begin position="63"/>
        <end position="326"/>
    </location>
</feature>
<comment type="similarity">
    <text evidence="1">Belongs to the bacterial solute-binding protein 8 family.</text>
</comment>
<dbReference type="InterPro" id="IPR050902">
    <property type="entry name" value="ABC_Transporter_SBP"/>
</dbReference>
<protein>
    <submittedName>
        <fullName evidence="4">Iron-uptake system-binding protein</fullName>
    </submittedName>
</protein>
<dbReference type="PROSITE" id="PS50983">
    <property type="entry name" value="FE_B12_PBP"/>
    <property type="match status" value="1"/>
</dbReference>
<proteinExistence type="inferred from homology"/>
<keyword evidence="5" id="KW-1185">Reference proteome</keyword>
<dbReference type="Pfam" id="PF01497">
    <property type="entry name" value="Peripla_BP_2"/>
    <property type="match status" value="1"/>
</dbReference>
<dbReference type="RefSeq" id="WP_126464743.1">
    <property type="nucleotide sequence ID" value="NZ_LR134523.1"/>
</dbReference>
<dbReference type="Proteomes" id="UP000269544">
    <property type="component" value="Chromosome"/>
</dbReference>
<gene>
    <name evidence="4" type="primary">feuA</name>
    <name evidence="4" type="ORF">NCTC13079_00277</name>
</gene>
<dbReference type="PANTHER" id="PTHR30535">
    <property type="entry name" value="VITAMIN B12-BINDING PROTEIN"/>
    <property type="match status" value="1"/>
</dbReference>
<sequence>MKRFIAVVSILLLLLVGCGRDANVSDTAGEKTAVPSDYAPVTIDTVDSDGKPVEQTFEKMPEKVLCVYQSAIENMLALGLEDKIVTAAMLDIPVKEEYKEAFGEVEYMEDAPSKEAVLAMEPDMILSWSSYFTDKMLGDVRDWHKKGVHTYILKNSGAVKPNRLENEFDDILALGKIFHKEDVAEQIVRDMRTRLEETEKPRAGKPKVTAVILEIEDENLFRNYGKDTVGGEIALKAGAELPIEGDRFGAEELIEKDPEAIFVVYFGEEKTEGEQLACVQENPALRSLRAVQEDRVYPVSLSEVYASGVRTADGIETIVKGLYPAL</sequence>
<organism evidence="4 5">
    <name type="scientific">Aedoeadaptatus ivorii</name>
    <dbReference type="NCBI Taxonomy" id="54006"/>
    <lineage>
        <taxon>Bacteria</taxon>
        <taxon>Bacillati</taxon>
        <taxon>Bacillota</taxon>
        <taxon>Tissierellia</taxon>
        <taxon>Tissierellales</taxon>
        <taxon>Peptoniphilaceae</taxon>
        <taxon>Aedoeadaptatus</taxon>
    </lineage>
</organism>
<evidence type="ECO:0000256" key="2">
    <source>
        <dbReference type="SAM" id="SignalP"/>
    </source>
</evidence>
<keyword evidence="2" id="KW-0732">Signal</keyword>
<reference evidence="4 5" key="1">
    <citation type="submission" date="2018-12" db="EMBL/GenBank/DDBJ databases">
        <authorList>
            <consortium name="Pathogen Informatics"/>
        </authorList>
    </citation>
    <scope>NUCLEOTIDE SEQUENCE [LARGE SCALE GENOMIC DNA]</scope>
    <source>
        <strain evidence="4 5">NCTC13079</strain>
    </source>
</reference>
<name>A0A448UZY7_9FIRM</name>
<accession>A0A448UZY7</accession>
<dbReference type="PANTHER" id="PTHR30535:SF7">
    <property type="entry name" value="IRON(III) DICITRATE-BINDING PROTEIN"/>
    <property type="match status" value="1"/>
</dbReference>
<dbReference type="Gene3D" id="3.40.50.1980">
    <property type="entry name" value="Nitrogenase molybdenum iron protein domain"/>
    <property type="match status" value="2"/>
</dbReference>
<evidence type="ECO:0000313" key="4">
    <source>
        <dbReference type="EMBL" id="VEJ34693.1"/>
    </source>
</evidence>
<dbReference type="PROSITE" id="PS51257">
    <property type="entry name" value="PROKAR_LIPOPROTEIN"/>
    <property type="match status" value="1"/>
</dbReference>
<feature type="chain" id="PRO_5038904341" evidence="2">
    <location>
        <begin position="23"/>
        <end position="326"/>
    </location>
</feature>
<dbReference type="InterPro" id="IPR002491">
    <property type="entry name" value="ABC_transptr_periplasmic_BD"/>
</dbReference>
<dbReference type="AlphaFoldDB" id="A0A448UZY7"/>
<dbReference type="OrthoDB" id="89746at2"/>